<dbReference type="InParanoid" id="A0A672JE72"/>
<evidence type="ECO:0000313" key="2">
    <source>
        <dbReference type="Ensembl" id="ENSSFAP00005052486.1"/>
    </source>
</evidence>
<dbReference type="Proteomes" id="UP000472267">
    <property type="component" value="Chromosome 7"/>
</dbReference>
<protein>
    <submittedName>
        <fullName evidence="2">Uncharacterized protein</fullName>
    </submittedName>
</protein>
<sequence>MAADSGQKPLQNAMKMAKTAIQLDGGNRHKVKHDITSGGAEYI</sequence>
<reference evidence="2" key="3">
    <citation type="submission" date="2025-09" db="UniProtKB">
        <authorList>
            <consortium name="Ensembl"/>
        </authorList>
    </citation>
    <scope>IDENTIFICATION</scope>
</reference>
<name>A0A672JE72_SALFA</name>
<keyword evidence="3" id="KW-1185">Reference proteome</keyword>
<reference evidence="2" key="2">
    <citation type="submission" date="2025-08" db="UniProtKB">
        <authorList>
            <consortium name="Ensembl"/>
        </authorList>
    </citation>
    <scope>IDENTIFICATION</scope>
</reference>
<accession>A0A672JE72</accession>
<dbReference type="Ensembl" id="ENSSFAT00005054147.1">
    <property type="protein sequence ID" value="ENSSFAP00005052486.1"/>
    <property type="gene ID" value="ENSSFAG00005025138.1"/>
</dbReference>
<reference evidence="2" key="1">
    <citation type="submission" date="2019-06" db="EMBL/GenBank/DDBJ databases">
        <authorList>
            <consortium name="Wellcome Sanger Institute Data Sharing"/>
        </authorList>
    </citation>
    <scope>NUCLEOTIDE SEQUENCE [LARGE SCALE GENOMIC DNA]</scope>
</reference>
<feature type="region of interest" description="Disordered" evidence="1">
    <location>
        <begin position="20"/>
        <end position="43"/>
    </location>
</feature>
<evidence type="ECO:0000256" key="1">
    <source>
        <dbReference type="SAM" id="MobiDB-lite"/>
    </source>
</evidence>
<proteinExistence type="predicted"/>
<organism evidence="2 3">
    <name type="scientific">Salarias fasciatus</name>
    <name type="common">Jewelled blenny</name>
    <name type="synonym">Blennius fasciatus</name>
    <dbReference type="NCBI Taxonomy" id="181472"/>
    <lineage>
        <taxon>Eukaryota</taxon>
        <taxon>Metazoa</taxon>
        <taxon>Chordata</taxon>
        <taxon>Craniata</taxon>
        <taxon>Vertebrata</taxon>
        <taxon>Euteleostomi</taxon>
        <taxon>Actinopterygii</taxon>
        <taxon>Neopterygii</taxon>
        <taxon>Teleostei</taxon>
        <taxon>Neoteleostei</taxon>
        <taxon>Acanthomorphata</taxon>
        <taxon>Ovalentaria</taxon>
        <taxon>Blenniimorphae</taxon>
        <taxon>Blenniiformes</taxon>
        <taxon>Blennioidei</taxon>
        <taxon>Blenniidae</taxon>
        <taxon>Salariinae</taxon>
        <taxon>Salarias</taxon>
    </lineage>
</organism>
<dbReference type="AlphaFoldDB" id="A0A672JE72"/>
<evidence type="ECO:0000313" key="3">
    <source>
        <dbReference type="Proteomes" id="UP000472267"/>
    </source>
</evidence>